<keyword evidence="2" id="KW-0012">Acyltransferase</keyword>
<evidence type="ECO:0000256" key="2">
    <source>
        <dbReference type="ARBA" id="ARBA00023315"/>
    </source>
</evidence>
<dbReference type="Proteomes" id="UP000294894">
    <property type="component" value="Chromosome"/>
</dbReference>
<organism evidence="5 6">
    <name type="scientific">Nocardioides euryhalodurans</name>
    <dbReference type="NCBI Taxonomy" id="2518370"/>
    <lineage>
        <taxon>Bacteria</taxon>
        <taxon>Bacillati</taxon>
        <taxon>Actinomycetota</taxon>
        <taxon>Actinomycetes</taxon>
        <taxon>Propionibacteriales</taxon>
        <taxon>Nocardioidaceae</taxon>
        <taxon>Nocardioides</taxon>
    </lineage>
</organism>
<dbReference type="InterPro" id="IPR002701">
    <property type="entry name" value="CM_II_prokaryot"/>
</dbReference>
<accession>A0A4V1BDE7</accession>
<dbReference type="InterPro" id="IPR000182">
    <property type="entry name" value="GNAT_dom"/>
</dbReference>
<dbReference type="SUPFAM" id="SSF48600">
    <property type="entry name" value="Chorismate mutase II"/>
    <property type="match status" value="1"/>
</dbReference>
<proteinExistence type="predicted"/>
<dbReference type="SUPFAM" id="SSF55729">
    <property type="entry name" value="Acyl-CoA N-acyltransferases (Nat)"/>
    <property type="match status" value="1"/>
</dbReference>
<evidence type="ECO:0000259" key="3">
    <source>
        <dbReference type="PROSITE" id="PS51168"/>
    </source>
</evidence>
<feature type="domain" description="Chorismate mutase" evidence="3">
    <location>
        <begin position="149"/>
        <end position="232"/>
    </location>
</feature>
<name>A0A4V1BDE7_9ACTN</name>
<sequence>MPTDLLLRPATVADAPAMADLHVDSRLANIGSMPPMVHPRDAAHRWMRGRLEGDSTGWVAERDGRAVGYLVLTGNWLDDLFLGPGETGHGVGAALIDVAKAERPEGFCLWVFETNLGARRFYGRHGLVELERTDGSTNAERAPDVRMVWPGREPLVFLRSLIDEVDDQLGDLLARRVALTRVVQTYKPDRTRDPEREREIVARLAGSVPELGEDRLARIMHVIISESLDASP</sequence>
<dbReference type="GO" id="GO:0046417">
    <property type="term" value="P:chorismate metabolic process"/>
    <property type="evidence" value="ECO:0007669"/>
    <property type="project" value="InterPro"/>
</dbReference>
<evidence type="ECO:0000259" key="4">
    <source>
        <dbReference type="PROSITE" id="PS51186"/>
    </source>
</evidence>
<keyword evidence="6" id="KW-1185">Reference proteome</keyword>
<dbReference type="InterPro" id="IPR050832">
    <property type="entry name" value="Bact_Acetyltransf"/>
</dbReference>
<dbReference type="GO" id="GO:0004106">
    <property type="term" value="F:chorismate mutase activity"/>
    <property type="evidence" value="ECO:0007669"/>
    <property type="project" value="InterPro"/>
</dbReference>
<evidence type="ECO:0000313" key="6">
    <source>
        <dbReference type="Proteomes" id="UP000294894"/>
    </source>
</evidence>
<keyword evidence="1 5" id="KW-0808">Transferase</keyword>
<dbReference type="PANTHER" id="PTHR43877:SF2">
    <property type="entry name" value="AMINOALKYLPHOSPHONATE N-ACETYLTRANSFERASE-RELATED"/>
    <property type="match status" value="1"/>
</dbReference>
<dbReference type="Gene3D" id="1.20.59.10">
    <property type="entry name" value="Chorismate mutase"/>
    <property type="match status" value="1"/>
</dbReference>
<dbReference type="PROSITE" id="PS51186">
    <property type="entry name" value="GNAT"/>
    <property type="match status" value="1"/>
</dbReference>
<dbReference type="RefSeq" id="WP_135072893.1">
    <property type="nucleotide sequence ID" value="NZ_CP038267.1"/>
</dbReference>
<evidence type="ECO:0000256" key="1">
    <source>
        <dbReference type="ARBA" id="ARBA00022679"/>
    </source>
</evidence>
<dbReference type="GO" id="GO:0016747">
    <property type="term" value="F:acyltransferase activity, transferring groups other than amino-acyl groups"/>
    <property type="evidence" value="ECO:0007669"/>
    <property type="project" value="InterPro"/>
</dbReference>
<dbReference type="AlphaFoldDB" id="A0A4V1BDE7"/>
<dbReference type="PANTHER" id="PTHR43877">
    <property type="entry name" value="AMINOALKYLPHOSPHONATE N-ACETYLTRANSFERASE-RELATED-RELATED"/>
    <property type="match status" value="1"/>
</dbReference>
<dbReference type="Gene3D" id="3.40.630.30">
    <property type="match status" value="1"/>
</dbReference>
<dbReference type="PROSITE" id="PS51168">
    <property type="entry name" value="CHORISMATE_MUT_2"/>
    <property type="match status" value="1"/>
</dbReference>
<evidence type="ECO:0000313" key="5">
    <source>
        <dbReference type="EMBL" id="QBR90862.1"/>
    </source>
</evidence>
<dbReference type="EMBL" id="CP038267">
    <property type="protein sequence ID" value="QBR90862.1"/>
    <property type="molecule type" value="Genomic_DNA"/>
</dbReference>
<dbReference type="OrthoDB" id="9805924at2"/>
<dbReference type="KEGG" id="noy:EXE57_00190"/>
<protein>
    <submittedName>
        <fullName evidence="5">GNAT family N-acetyltransferase</fullName>
    </submittedName>
</protein>
<dbReference type="InterPro" id="IPR016181">
    <property type="entry name" value="Acyl_CoA_acyltransferase"/>
</dbReference>
<reference evidence="5 6" key="1">
    <citation type="submission" date="2019-03" db="EMBL/GenBank/DDBJ databases">
        <title>Three New Species of Nocardioides, Nocardioides euryhalodurans sp. nov., Nocardioides seonyuensis sp. nov. and Nocardioides eburneoflavus sp. nov., Iolated from Soil.</title>
        <authorList>
            <person name="Roh S.G."/>
            <person name="Lee C."/>
            <person name="Kim M.-K."/>
            <person name="Kim S.B."/>
        </authorList>
    </citation>
    <scope>NUCLEOTIDE SEQUENCE [LARGE SCALE GENOMIC DNA]</scope>
    <source>
        <strain evidence="5 6">MMS17-SY117</strain>
    </source>
</reference>
<gene>
    <name evidence="5" type="ORF">EXE57_00190</name>
</gene>
<feature type="domain" description="N-acetyltransferase" evidence="4">
    <location>
        <begin position="5"/>
        <end position="152"/>
    </location>
</feature>
<dbReference type="Pfam" id="PF00583">
    <property type="entry name" value="Acetyltransf_1"/>
    <property type="match status" value="1"/>
</dbReference>
<dbReference type="SMART" id="SM00830">
    <property type="entry name" value="CM_2"/>
    <property type="match status" value="1"/>
</dbReference>
<dbReference type="CDD" id="cd04301">
    <property type="entry name" value="NAT_SF"/>
    <property type="match status" value="1"/>
</dbReference>
<dbReference type="Pfam" id="PF01817">
    <property type="entry name" value="CM_2"/>
    <property type="match status" value="1"/>
</dbReference>
<dbReference type="InterPro" id="IPR036979">
    <property type="entry name" value="CM_dom_sf"/>
</dbReference>
<dbReference type="InterPro" id="IPR036263">
    <property type="entry name" value="Chorismate_II_sf"/>
</dbReference>